<sequence length="203" mass="21610">MRPTALLLFSSALLAGAAAAANESAYSERDLDACETVEETGEGPSVTLKCAGLGDLPVYFKESDLRQSQAYGPIGDAWLKDAFESFGPFNHSNARIEWRLDGAGKAFATIVRWFVADPETTGEDDQRYGQVLVVATVATAENPTSCAVGYVDALANPDANVLARRVADDEAGDFACGLNEPQWHGKRGALAGEPTRWLPAAVE</sequence>
<gene>
    <name evidence="2" type="ORF">ACFOHH_04030</name>
</gene>
<protein>
    <recommendedName>
        <fullName evidence="4">Secreted protein</fullName>
    </recommendedName>
</protein>
<reference evidence="3" key="1">
    <citation type="journal article" date="2019" name="Int. J. Syst. Evol. Microbiol.">
        <title>The Global Catalogue of Microorganisms (GCM) 10K type strain sequencing project: providing services to taxonomists for standard genome sequencing and annotation.</title>
        <authorList>
            <consortium name="The Broad Institute Genomics Platform"/>
            <consortium name="The Broad Institute Genome Sequencing Center for Infectious Disease"/>
            <person name="Wu L."/>
            <person name="Ma J."/>
        </authorList>
    </citation>
    <scope>NUCLEOTIDE SEQUENCE [LARGE SCALE GENOMIC DNA]</scope>
    <source>
        <strain evidence="3">KCTC 52677</strain>
    </source>
</reference>
<dbReference type="EMBL" id="JBHRSP010000005">
    <property type="protein sequence ID" value="MFC3072268.1"/>
    <property type="molecule type" value="Genomic_DNA"/>
</dbReference>
<feature type="signal peptide" evidence="1">
    <location>
        <begin position="1"/>
        <end position="20"/>
    </location>
</feature>
<keyword evidence="1" id="KW-0732">Signal</keyword>
<dbReference type="Proteomes" id="UP001595377">
    <property type="component" value="Unassembled WGS sequence"/>
</dbReference>
<evidence type="ECO:0000313" key="2">
    <source>
        <dbReference type="EMBL" id="MFC3072268.1"/>
    </source>
</evidence>
<evidence type="ECO:0000256" key="1">
    <source>
        <dbReference type="SAM" id="SignalP"/>
    </source>
</evidence>
<organism evidence="2 3">
    <name type="scientific">Shinella pollutisoli</name>
    <dbReference type="NCBI Taxonomy" id="2250594"/>
    <lineage>
        <taxon>Bacteria</taxon>
        <taxon>Pseudomonadati</taxon>
        <taxon>Pseudomonadota</taxon>
        <taxon>Alphaproteobacteria</taxon>
        <taxon>Hyphomicrobiales</taxon>
        <taxon>Rhizobiaceae</taxon>
        <taxon>Shinella</taxon>
    </lineage>
</organism>
<proteinExistence type="predicted"/>
<evidence type="ECO:0008006" key="4">
    <source>
        <dbReference type="Google" id="ProtNLM"/>
    </source>
</evidence>
<dbReference type="RefSeq" id="WP_257314885.1">
    <property type="nucleotide sequence ID" value="NZ_JANFDG010000008.1"/>
</dbReference>
<name>A0ABV7DCB6_9HYPH</name>
<feature type="chain" id="PRO_5046870283" description="Secreted protein" evidence="1">
    <location>
        <begin position="21"/>
        <end position="203"/>
    </location>
</feature>
<accession>A0ABV7DCB6</accession>
<evidence type="ECO:0000313" key="3">
    <source>
        <dbReference type="Proteomes" id="UP001595377"/>
    </source>
</evidence>
<comment type="caution">
    <text evidence="2">The sequence shown here is derived from an EMBL/GenBank/DDBJ whole genome shotgun (WGS) entry which is preliminary data.</text>
</comment>
<keyword evidence="3" id="KW-1185">Reference proteome</keyword>